<sequence length="101" mass="11480">MILKSFGSTTSHWFLLRFLAFSRPRVSLHGVFMFSPCMREFLLGTPASSHMTVRLIGFYKLALDVDVCVHSCLCCMSLCCPAMDWRPVQGVLCLSPIDCWR</sequence>
<comment type="caution">
    <text evidence="1">The sequence shown here is derived from an EMBL/GenBank/DDBJ whole genome shotgun (WGS) entry which is preliminary data.</text>
</comment>
<protein>
    <recommendedName>
        <fullName evidence="3">Secreted protein</fullName>
    </recommendedName>
</protein>
<gene>
    <name evidence="1" type="ORF">AMECASPLE_037727</name>
</gene>
<name>A0ABV0ZUC8_9TELE</name>
<keyword evidence="2" id="KW-1185">Reference proteome</keyword>
<dbReference type="EMBL" id="JAHRIP010072360">
    <property type="protein sequence ID" value="MEQ2309352.1"/>
    <property type="molecule type" value="Genomic_DNA"/>
</dbReference>
<reference evidence="1 2" key="1">
    <citation type="submission" date="2021-06" db="EMBL/GenBank/DDBJ databases">
        <authorList>
            <person name="Palmer J.M."/>
        </authorList>
    </citation>
    <scope>NUCLEOTIDE SEQUENCE [LARGE SCALE GENOMIC DNA]</scope>
    <source>
        <strain evidence="1 2">AS_MEX2019</strain>
        <tissue evidence="1">Muscle</tissue>
    </source>
</reference>
<evidence type="ECO:0008006" key="3">
    <source>
        <dbReference type="Google" id="ProtNLM"/>
    </source>
</evidence>
<accession>A0ABV0ZUC8</accession>
<organism evidence="1 2">
    <name type="scientific">Ameca splendens</name>
    <dbReference type="NCBI Taxonomy" id="208324"/>
    <lineage>
        <taxon>Eukaryota</taxon>
        <taxon>Metazoa</taxon>
        <taxon>Chordata</taxon>
        <taxon>Craniata</taxon>
        <taxon>Vertebrata</taxon>
        <taxon>Euteleostomi</taxon>
        <taxon>Actinopterygii</taxon>
        <taxon>Neopterygii</taxon>
        <taxon>Teleostei</taxon>
        <taxon>Neoteleostei</taxon>
        <taxon>Acanthomorphata</taxon>
        <taxon>Ovalentaria</taxon>
        <taxon>Atherinomorphae</taxon>
        <taxon>Cyprinodontiformes</taxon>
        <taxon>Goodeidae</taxon>
        <taxon>Ameca</taxon>
    </lineage>
</organism>
<evidence type="ECO:0000313" key="1">
    <source>
        <dbReference type="EMBL" id="MEQ2309352.1"/>
    </source>
</evidence>
<dbReference type="Proteomes" id="UP001469553">
    <property type="component" value="Unassembled WGS sequence"/>
</dbReference>
<proteinExistence type="predicted"/>
<evidence type="ECO:0000313" key="2">
    <source>
        <dbReference type="Proteomes" id="UP001469553"/>
    </source>
</evidence>